<evidence type="ECO:0000313" key="3">
    <source>
        <dbReference type="Proteomes" id="UP001230188"/>
    </source>
</evidence>
<evidence type="ECO:0000313" key="2">
    <source>
        <dbReference type="EMBL" id="KAJ8613582.1"/>
    </source>
</evidence>
<sequence>MLLAPPPAMSTLMQQCLAPDVNGRPTCGEALLEAIELPIAAVSCAAAETDDAAQKLLNIGRAVVELNDVELACRVCRALEATGANSSDMADCYALVACSLFVDVVCQARLYDAKLFALPCTLEKDSVAYLKVTKDEADSARDLVTNDRVSVSKCVRELPPSVVIRSDVKTADSRLEPSPLRIMAGSVPHRIRAALTNVVCSSESVEAAMRTGRVVVEGAAGSGKGWTLRALVVALCENQLDDADSNASQLVFPLTISLASIEDPESDWLGRAIDDAQDHCEVLRLARVERRLVLCLDGLNEITPLTRQSIVKKIVKYSRSCLLTVVTSRPMAGNVDEFAPHGFSFLNIAQVNPKHLEALGLPKKISSLVETPLAFRLALLALFPGGDKEFMARSMKLAQQDGTLAVARDVLSRTHTYEIECSKP</sequence>
<proteinExistence type="predicted"/>
<dbReference type="EMBL" id="JAQMWT010000027">
    <property type="protein sequence ID" value="KAJ8613582.1"/>
    <property type="molecule type" value="Genomic_DNA"/>
</dbReference>
<dbReference type="Gene3D" id="3.40.50.300">
    <property type="entry name" value="P-loop containing nucleotide triphosphate hydrolases"/>
    <property type="match status" value="1"/>
</dbReference>
<keyword evidence="3" id="KW-1185">Reference proteome</keyword>
<comment type="caution">
    <text evidence="2">The sequence shown here is derived from an EMBL/GenBank/DDBJ whole genome shotgun (WGS) entry which is preliminary data.</text>
</comment>
<name>A0AAD7UPY1_9STRA</name>
<organism evidence="2 3">
    <name type="scientific">Chrysophaeum taylorii</name>
    <dbReference type="NCBI Taxonomy" id="2483200"/>
    <lineage>
        <taxon>Eukaryota</taxon>
        <taxon>Sar</taxon>
        <taxon>Stramenopiles</taxon>
        <taxon>Ochrophyta</taxon>
        <taxon>Pelagophyceae</taxon>
        <taxon>Pelagomonadales</taxon>
        <taxon>Pelagomonadaceae</taxon>
        <taxon>Chrysophaeum</taxon>
    </lineage>
</organism>
<accession>A0AAD7UPY1</accession>
<dbReference type="Pfam" id="PF05729">
    <property type="entry name" value="NACHT"/>
    <property type="match status" value="1"/>
</dbReference>
<dbReference type="AlphaFoldDB" id="A0AAD7UPY1"/>
<evidence type="ECO:0000259" key="1">
    <source>
        <dbReference type="Pfam" id="PF05729"/>
    </source>
</evidence>
<protein>
    <recommendedName>
        <fullName evidence="1">NACHT domain-containing protein</fullName>
    </recommendedName>
</protein>
<feature type="domain" description="NACHT" evidence="1">
    <location>
        <begin position="214"/>
        <end position="333"/>
    </location>
</feature>
<gene>
    <name evidence="2" type="ORF">CTAYLR_006153</name>
</gene>
<reference evidence="2" key="1">
    <citation type="submission" date="2023-01" db="EMBL/GenBank/DDBJ databases">
        <title>Metagenome sequencing of chrysophaentin producing Chrysophaeum taylorii.</title>
        <authorList>
            <person name="Davison J."/>
            <person name="Bewley C."/>
        </authorList>
    </citation>
    <scope>NUCLEOTIDE SEQUENCE</scope>
    <source>
        <strain evidence="2">NIES-1699</strain>
    </source>
</reference>
<dbReference type="InterPro" id="IPR007111">
    <property type="entry name" value="NACHT_NTPase"/>
</dbReference>
<dbReference type="Proteomes" id="UP001230188">
    <property type="component" value="Unassembled WGS sequence"/>
</dbReference>
<dbReference type="InterPro" id="IPR027417">
    <property type="entry name" value="P-loop_NTPase"/>
</dbReference>